<sequence length="148" mass="17625">MLRRFLPKASSIEQIFPIINWGPSIKFMRTSNNLWPMYHCFSSASLRKSPPVDMIDEQNGRCEYNPLLFESPRPYQYCPRVVNSVLHPPPGIPISSMRYIWIVAVFGFCFSCIQSVYELNKYYREHGHRYEKGWNIFHYHHKKGTLYE</sequence>
<evidence type="ECO:0000313" key="2">
    <source>
        <dbReference type="EMBL" id="KAF8817797.1"/>
    </source>
</evidence>
<name>A0ABQ7J3W5_9APIC</name>
<proteinExistence type="predicted"/>
<keyword evidence="3" id="KW-1185">Reference proteome</keyword>
<reference evidence="2 3" key="1">
    <citation type="journal article" date="2020" name="bioRxiv">
        <title>Metabolic contributions of an alphaproteobacterial endosymbiont in the apicomplexan Cardiosporidium cionae.</title>
        <authorList>
            <person name="Hunter E.S."/>
            <person name="Paight C.J."/>
            <person name="Lane C.E."/>
        </authorList>
    </citation>
    <scope>NUCLEOTIDE SEQUENCE [LARGE SCALE GENOMIC DNA]</scope>
    <source>
        <strain evidence="2">ESH_2018</strain>
    </source>
</reference>
<gene>
    <name evidence="2" type="ORF">IE077_000110</name>
</gene>
<protein>
    <submittedName>
        <fullName evidence="2">Uncharacterized protein</fullName>
    </submittedName>
</protein>
<accession>A0ABQ7J3W5</accession>
<dbReference type="EMBL" id="JADAQX010001454">
    <property type="protein sequence ID" value="KAF8817797.1"/>
    <property type="molecule type" value="Genomic_DNA"/>
</dbReference>
<keyword evidence="1" id="KW-0812">Transmembrane</keyword>
<keyword evidence="1" id="KW-0472">Membrane</keyword>
<evidence type="ECO:0000256" key="1">
    <source>
        <dbReference type="SAM" id="Phobius"/>
    </source>
</evidence>
<keyword evidence="1" id="KW-1133">Transmembrane helix</keyword>
<dbReference type="Proteomes" id="UP000823046">
    <property type="component" value="Unassembled WGS sequence"/>
</dbReference>
<feature type="transmembrane region" description="Helical" evidence="1">
    <location>
        <begin position="99"/>
        <end position="117"/>
    </location>
</feature>
<comment type="caution">
    <text evidence="2">The sequence shown here is derived from an EMBL/GenBank/DDBJ whole genome shotgun (WGS) entry which is preliminary data.</text>
</comment>
<organism evidence="2 3">
    <name type="scientific">Cardiosporidium cionae</name>
    <dbReference type="NCBI Taxonomy" id="476202"/>
    <lineage>
        <taxon>Eukaryota</taxon>
        <taxon>Sar</taxon>
        <taxon>Alveolata</taxon>
        <taxon>Apicomplexa</taxon>
        <taxon>Aconoidasida</taxon>
        <taxon>Nephromycida</taxon>
        <taxon>Cardiosporidium</taxon>
    </lineage>
</organism>
<evidence type="ECO:0000313" key="3">
    <source>
        <dbReference type="Proteomes" id="UP000823046"/>
    </source>
</evidence>